<comment type="caution">
    <text evidence="1">The sequence shown here is derived from an EMBL/GenBank/DDBJ whole genome shotgun (WGS) entry which is preliminary data.</text>
</comment>
<dbReference type="InterPro" id="IPR046485">
    <property type="entry name" value="DUF6578"/>
</dbReference>
<sequence>MDGWQMECCGTPFGERSDVAWRLRNPNPTELSWLDTVLHDGVAATIDAVEDHHGDGSAPRTAGTVVSIATLHCRFAPEPVAGSGVVTPVIAAEKWNNDLDDRRFAGFLIRLRTADSGS</sequence>
<reference evidence="1 2" key="1">
    <citation type="submission" date="2020-08" db="EMBL/GenBank/DDBJ databases">
        <title>Sequencing the genomes of 1000 actinobacteria strains.</title>
        <authorList>
            <person name="Klenk H.-P."/>
        </authorList>
    </citation>
    <scope>NUCLEOTIDE SEQUENCE [LARGE SCALE GENOMIC DNA]</scope>
    <source>
        <strain evidence="1 2">DSM 45809</strain>
    </source>
</reference>
<proteinExistence type="predicted"/>
<dbReference type="Proteomes" id="UP000546162">
    <property type="component" value="Unassembled WGS sequence"/>
</dbReference>
<dbReference type="RefSeq" id="WP_185042551.1">
    <property type="nucleotide sequence ID" value="NZ_BAABFG010000005.1"/>
</dbReference>
<name>A0A7W7M9M6_9ACTN</name>
<evidence type="ECO:0000313" key="1">
    <source>
        <dbReference type="EMBL" id="MBB4742144.1"/>
    </source>
</evidence>
<organism evidence="1 2">
    <name type="scientific">Actinoplanes octamycinicus</name>
    <dbReference type="NCBI Taxonomy" id="135948"/>
    <lineage>
        <taxon>Bacteria</taxon>
        <taxon>Bacillati</taxon>
        <taxon>Actinomycetota</taxon>
        <taxon>Actinomycetes</taxon>
        <taxon>Micromonosporales</taxon>
        <taxon>Micromonosporaceae</taxon>
        <taxon>Actinoplanes</taxon>
    </lineage>
</organism>
<dbReference type="EMBL" id="JACHNB010000001">
    <property type="protein sequence ID" value="MBB4742144.1"/>
    <property type="molecule type" value="Genomic_DNA"/>
</dbReference>
<dbReference type="Pfam" id="PF20218">
    <property type="entry name" value="DUF6578"/>
    <property type="match status" value="1"/>
</dbReference>
<accession>A0A7W7M9M6</accession>
<protein>
    <submittedName>
        <fullName evidence="1">Uncharacterized protein</fullName>
    </submittedName>
</protein>
<evidence type="ECO:0000313" key="2">
    <source>
        <dbReference type="Proteomes" id="UP000546162"/>
    </source>
</evidence>
<gene>
    <name evidence="1" type="ORF">BJY16_005603</name>
</gene>
<keyword evidence="2" id="KW-1185">Reference proteome</keyword>
<dbReference type="AlphaFoldDB" id="A0A7W7M9M6"/>